<dbReference type="AlphaFoldDB" id="A0A5A7Q764"/>
<evidence type="ECO:0000313" key="2">
    <source>
        <dbReference type="EMBL" id="GER41105.1"/>
    </source>
</evidence>
<reference evidence="3" key="1">
    <citation type="journal article" date="2019" name="Curr. Biol.">
        <title>Genome Sequence of Striga asiatica Provides Insight into the Evolution of Plant Parasitism.</title>
        <authorList>
            <person name="Yoshida S."/>
            <person name="Kim S."/>
            <person name="Wafula E.K."/>
            <person name="Tanskanen J."/>
            <person name="Kim Y.M."/>
            <person name="Honaas L."/>
            <person name="Yang Z."/>
            <person name="Spallek T."/>
            <person name="Conn C.E."/>
            <person name="Ichihashi Y."/>
            <person name="Cheong K."/>
            <person name="Cui S."/>
            <person name="Der J.P."/>
            <person name="Gundlach H."/>
            <person name="Jiao Y."/>
            <person name="Hori C."/>
            <person name="Ishida J.K."/>
            <person name="Kasahara H."/>
            <person name="Kiba T."/>
            <person name="Kim M.S."/>
            <person name="Koo N."/>
            <person name="Laohavisit A."/>
            <person name="Lee Y.H."/>
            <person name="Lumba S."/>
            <person name="McCourt P."/>
            <person name="Mortimer J.C."/>
            <person name="Mutuku J.M."/>
            <person name="Nomura T."/>
            <person name="Sasaki-Sekimoto Y."/>
            <person name="Seto Y."/>
            <person name="Wang Y."/>
            <person name="Wakatake T."/>
            <person name="Sakakibara H."/>
            <person name="Demura T."/>
            <person name="Yamaguchi S."/>
            <person name="Yoneyama K."/>
            <person name="Manabe R.I."/>
            <person name="Nelson D.C."/>
            <person name="Schulman A.H."/>
            <person name="Timko M.P."/>
            <person name="dePamphilis C.W."/>
            <person name="Choi D."/>
            <person name="Shirasu K."/>
        </authorList>
    </citation>
    <scope>NUCLEOTIDE SEQUENCE [LARGE SCALE GENOMIC DNA]</scope>
    <source>
        <strain evidence="3">cv. UVA1</strain>
    </source>
</reference>
<gene>
    <name evidence="2" type="ORF">STAS_17816</name>
</gene>
<evidence type="ECO:0000313" key="3">
    <source>
        <dbReference type="Proteomes" id="UP000325081"/>
    </source>
</evidence>
<proteinExistence type="predicted"/>
<dbReference type="EMBL" id="BKCP01006071">
    <property type="protein sequence ID" value="GER41105.1"/>
    <property type="molecule type" value="Genomic_DNA"/>
</dbReference>
<sequence length="105" mass="11321">MEILLFLAKPDPSSPLISPSSPDLAFSPPNPTPHAAPSAAITAMVEEDQCRSQICPPSTPKRNIPPPRQLALVIHLVALPPSDVVLPHLRVSLRRLASIRCLRSP</sequence>
<evidence type="ECO:0000256" key="1">
    <source>
        <dbReference type="SAM" id="MobiDB-lite"/>
    </source>
</evidence>
<name>A0A5A7Q764_STRAF</name>
<organism evidence="2 3">
    <name type="scientific">Striga asiatica</name>
    <name type="common">Asiatic witchweed</name>
    <name type="synonym">Buchnera asiatica</name>
    <dbReference type="NCBI Taxonomy" id="4170"/>
    <lineage>
        <taxon>Eukaryota</taxon>
        <taxon>Viridiplantae</taxon>
        <taxon>Streptophyta</taxon>
        <taxon>Embryophyta</taxon>
        <taxon>Tracheophyta</taxon>
        <taxon>Spermatophyta</taxon>
        <taxon>Magnoliopsida</taxon>
        <taxon>eudicotyledons</taxon>
        <taxon>Gunneridae</taxon>
        <taxon>Pentapetalae</taxon>
        <taxon>asterids</taxon>
        <taxon>lamiids</taxon>
        <taxon>Lamiales</taxon>
        <taxon>Orobanchaceae</taxon>
        <taxon>Buchnereae</taxon>
        <taxon>Striga</taxon>
    </lineage>
</organism>
<comment type="caution">
    <text evidence="2">The sequence shown here is derived from an EMBL/GenBank/DDBJ whole genome shotgun (WGS) entry which is preliminary data.</text>
</comment>
<dbReference type="Proteomes" id="UP000325081">
    <property type="component" value="Unassembled WGS sequence"/>
</dbReference>
<feature type="compositionally biased region" description="Low complexity" evidence="1">
    <location>
        <begin position="10"/>
        <end position="24"/>
    </location>
</feature>
<keyword evidence="3" id="KW-1185">Reference proteome</keyword>
<feature type="region of interest" description="Disordered" evidence="1">
    <location>
        <begin position="10"/>
        <end position="36"/>
    </location>
</feature>
<accession>A0A5A7Q764</accession>
<protein>
    <submittedName>
        <fullName evidence="2">SU(VAR)3-9 homolog 9</fullName>
    </submittedName>
</protein>